<dbReference type="InterPro" id="IPR009081">
    <property type="entry name" value="PP-bd_ACP"/>
</dbReference>
<evidence type="ECO:0000313" key="5">
    <source>
        <dbReference type="Proteomes" id="UP000050535"/>
    </source>
</evidence>
<comment type="caution">
    <text evidence="4">The sequence shown here is derived from an EMBL/GenBank/DDBJ whole genome shotgun (WGS) entry which is preliminary data.</text>
</comment>
<dbReference type="SUPFAM" id="SSF47336">
    <property type="entry name" value="ACP-like"/>
    <property type="match status" value="1"/>
</dbReference>
<evidence type="ECO:0000259" key="3">
    <source>
        <dbReference type="PROSITE" id="PS50075"/>
    </source>
</evidence>
<accession>A0A0P7GUA4</accession>
<protein>
    <submittedName>
        <fullName evidence="4">Acyl carrier protein</fullName>
    </submittedName>
</protein>
<dbReference type="GO" id="GO:0000036">
    <property type="term" value="F:acyl carrier activity"/>
    <property type="evidence" value="ECO:0007669"/>
    <property type="project" value="TreeGrafter"/>
</dbReference>
<dbReference type="InterPro" id="IPR036736">
    <property type="entry name" value="ACP-like_sf"/>
</dbReference>
<dbReference type="AlphaFoldDB" id="A0A0P7GUA4"/>
<dbReference type="PANTHER" id="PTHR20863:SF76">
    <property type="entry name" value="CARRIER DOMAIN-CONTAINING PROTEIN"/>
    <property type="match status" value="1"/>
</dbReference>
<keyword evidence="5" id="KW-1185">Reference proteome</keyword>
<dbReference type="GO" id="GO:0000035">
    <property type="term" value="F:acyl binding"/>
    <property type="evidence" value="ECO:0007669"/>
    <property type="project" value="TreeGrafter"/>
</dbReference>
<dbReference type="STRING" id="699431.SY89_03305"/>
<name>A0A0P7GUA4_9EURY</name>
<keyword evidence="1" id="KW-0596">Phosphopantetheine</keyword>
<evidence type="ECO:0000256" key="2">
    <source>
        <dbReference type="ARBA" id="ARBA00022553"/>
    </source>
</evidence>
<gene>
    <name evidence="4" type="ORF">SY89_03305</name>
</gene>
<dbReference type="GO" id="GO:0009245">
    <property type="term" value="P:lipid A biosynthetic process"/>
    <property type="evidence" value="ECO:0007669"/>
    <property type="project" value="TreeGrafter"/>
</dbReference>
<reference evidence="5" key="1">
    <citation type="submission" date="2013-11" db="EMBL/GenBank/DDBJ databases">
        <authorList>
            <person name="Hoang H.T."/>
            <person name="Killian M.L."/>
            <person name="Madson D.M."/>
            <person name="Arruda P.H.E."/>
            <person name="Sun D."/>
            <person name="Schwartz K.J."/>
            <person name="Yoon K."/>
        </authorList>
    </citation>
    <scope>NUCLEOTIDE SEQUENCE [LARGE SCALE GENOMIC DNA]</scope>
    <source>
        <strain evidence="5">CDK2</strain>
    </source>
</reference>
<organism evidence="4 5">
    <name type="scientific">Halolamina pelagica</name>
    <dbReference type="NCBI Taxonomy" id="699431"/>
    <lineage>
        <taxon>Archaea</taxon>
        <taxon>Methanobacteriati</taxon>
        <taxon>Methanobacteriota</taxon>
        <taxon>Stenosarchaea group</taxon>
        <taxon>Halobacteria</taxon>
        <taxon>Halobacteriales</taxon>
        <taxon>Haloferacaceae</taxon>
    </lineage>
</organism>
<dbReference type="EMBL" id="LGUC01000002">
    <property type="protein sequence ID" value="KPN29071.1"/>
    <property type="molecule type" value="Genomic_DNA"/>
</dbReference>
<sequence length="87" mass="9388">MDERNQTADVEQRVINTVADIFNEAPAAIDRDTAFSGDLDAKSMDIIALVAALEAEFGFAIPAADVRQNETVGAAIDWVEQELGHRG</sequence>
<dbReference type="Pfam" id="PF00550">
    <property type="entry name" value="PP-binding"/>
    <property type="match status" value="1"/>
</dbReference>
<dbReference type="PANTHER" id="PTHR20863">
    <property type="entry name" value="ACYL CARRIER PROTEIN"/>
    <property type="match status" value="1"/>
</dbReference>
<dbReference type="GO" id="GO:0016020">
    <property type="term" value="C:membrane"/>
    <property type="evidence" value="ECO:0007669"/>
    <property type="project" value="GOC"/>
</dbReference>
<keyword evidence="2" id="KW-0597">Phosphoprotein</keyword>
<dbReference type="PROSITE" id="PS50075">
    <property type="entry name" value="CARRIER"/>
    <property type="match status" value="1"/>
</dbReference>
<dbReference type="GO" id="GO:0005829">
    <property type="term" value="C:cytosol"/>
    <property type="evidence" value="ECO:0007669"/>
    <property type="project" value="TreeGrafter"/>
</dbReference>
<dbReference type="Gene3D" id="1.10.1200.10">
    <property type="entry name" value="ACP-like"/>
    <property type="match status" value="1"/>
</dbReference>
<feature type="domain" description="Carrier" evidence="3">
    <location>
        <begin position="5"/>
        <end position="83"/>
    </location>
</feature>
<evidence type="ECO:0000256" key="1">
    <source>
        <dbReference type="ARBA" id="ARBA00022450"/>
    </source>
</evidence>
<dbReference type="Proteomes" id="UP000050535">
    <property type="component" value="Unassembled WGS sequence"/>
</dbReference>
<dbReference type="InterPro" id="IPR003231">
    <property type="entry name" value="ACP"/>
</dbReference>
<evidence type="ECO:0000313" key="4">
    <source>
        <dbReference type="EMBL" id="KPN29071.1"/>
    </source>
</evidence>
<dbReference type="RefSeq" id="WP_054584862.1">
    <property type="nucleotide sequence ID" value="NZ_LGUC01000002.1"/>
</dbReference>
<proteinExistence type="predicted"/>